<dbReference type="InParanoid" id="B7FYX2"/>
<name>B7FYX2_PHATC</name>
<dbReference type="InterPro" id="IPR002130">
    <property type="entry name" value="Cyclophilin-type_PPIase_dom"/>
</dbReference>
<dbReference type="Gene3D" id="2.40.100.10">
    <property type="entry name" value="Cyclophilin-like"/>
    <property type="match status" value="1"/>
</dbReference>
<gene>
    <name evidence="4" type="ORF">PHATRDRAFT_45851</name>
</gene>
<protein>
    <recommendedName>
        <fullName evidence="3">PPIase cyclophilin-type domain-containing protein</fullName>
    </recommendedName>
</protein>
<sequence length="321" mass="35521">MRVGLFGYTRDSQIATEDETQRADHDAKTSIARTSGSLGIMASLSSRTARQILSSRGQKSSSTNAKILAVGLIVLVTGIWLVVSFQSLYAWTNTTPDSRNGVVQHGSQNANRESRETVPIQKPSVSANFFRNAGVTAHDRSQPHRANAASTETLVLTTNVGNIRIRLRPDWSAESVEYVRAILQEKGCQRCKFYRAEKPGILQGIMARPHLASPTVKGSCPPGYDTITNNCPEWDKSCDCHGPVMERGMVGWAAGGTGPDFFVDAYRRKAEWWGTQHTVFGKIEDDESFRVIDTIWTLPTRKEGLTYLLEDLHFTLEITAT</sequence>
<evidence type="ECO:0000256" key="2">
    <source>
        <dbReference type="SAM" id="Phobius"/>
    </source>
</evidence>
<dbReference type="eggNOG" id="ENOG502QZ77">
    <property type="taxonomic scope" value="Eukaryota"/>
</dbReference>
<dbReference type="Pfam" id="PF00160">
    <property type="entry name" value="Pro_isomerase"/>
    <property type="match status" value="1"/>
</dbReference>
<dbReference type="PANTHER" id="PTHR46873">
    <property type="entry name" value="EXPRESSED PROTEIN"/>
    <property type="match status" value="1"/>
</dbReference>
<proteinExistence type="predicted"/>
<organism evidence="4 5">
    <name type="scientific">Phaeodactylum tricornutum (strain CCAP 1055/1)</name>
    <dbReference type="NCBI Taxonomy" id="556484"/>
    <lineage>
        <taxon>Eukaryota</taxon>
        <taxon>Sar</taxon>
        <taxon>Stramenopiles</taxon>
        <taxon>Ochrophyta</taxon>
        <taxon>Bacillariophyta</taxon>
        <taxon>Bacillariophyceae</taxon>
        <taxon>Bacillariophycidae</taxon>
        <taxon>Naviculales</taxon>
        <taxon>Phaeodactylaceae</taxon>
        <taxon>Phaeodactylum</taxon>
    </lineage>
</organism>
<reference evidence="5" key="2">
    <citation type="submission" date="2008-08" db="EMBL/GenBank/DDBJ databases">
        <authorList>
            <consortium name="Diatom Consortium"/>
            <person name="Grigoriev I."/>
            <person name="Grimwood J."/>
            <person name="Kuo A."/>
            <person name="Otillar R.P."/>
            <person name="Salamov A."/>
            <person name="Detter J.C."/>
            <person name="Lindquist E."/>
            <person name="Shapiro H."/>
            <person name="Lucas S."/>
            <person name="Glavina del Rio T."/>
            <person name="Pitluck S."/>
            <person name="Rokhsar D."/>
            <person name="Bowler C."/>
        </authorList>
    </citation>
    <scope>GENOME REANNOTATION</scope>
    <source>
        <strain evidence="5">CCAP 1055/1</strain>
    </source>
</reference>
<evidence type="ECO:0000313" key="4">
    <source>
        <dbReference type="EMBL" id="EEC48434.1"/>
    </source>
</evidence>
<dbReference type="SUPFAM" id="SSF50891">
    <property type="entry name" value="Cyclophilin-like"/>
    <property type="match status" value="1"/>
</dbReference>
<keyword evidence="2" id="KW-0812">Transmembrane</keyword>
<keyword evidence="2" id="KW-1133">Transmembrane helix</keyword>
<dbReference type="KEGG" id="pti:PHATRDRAFT_45851"/>
<keyword evidence="5" id="KW-1185">Reference proteome</keyword>
<reference evidence="4 5" key="1">
    <citation type="journal article" date="2008" name="Nature">
        <title>The Phaeodactylum genome reveals the evolutionary history of diatom genomes.</title>
        <authorList>
            <person name="Bowler C."/>
            <person name="Allen A.E."/>
            <person name="Badger J.H."/>
            <person name="Grimwood J."/>
            <person name="Jabbari K."/>
            <person name="Kuo A."/>
            <person name="Maheswari U."/>
            <person name="Martens C."/>
            <person name="Maumus F."/>
            <person name="Otillar R.P."/>
            <person name="Rayko E."/>
            <person name="Salamov A."/>
            <person name="Vandepoele K."/>
            <person name="Beszteri B."/>
            <person name="Gruber A."/>
            <person name="Heijde M."/>
            <person name="Katinka M."/>
            <person name="Mock T."/>
            <person name="Valentin K."/>
            <person name="Verret F."/>
            <person name="Berges J.A."/>
            <person name="Brownlee C."/>
            <person name="Cadoret J.P."/>
            <person name="Chiovitti A."/>
            <person name="Choi C.J."/>
            <person name="Coesel S."/>
            <person name="De Martino A."/>
            <person name="Detter J.C."/>
            <person name="Durkin C."/>
            <person name="Falciatore A."/>
            <person name="Fournet J."/>
            <person name="Haruta M."/>
            <person name="Huysman M.J."/>
            <person name="Jenkins B.D."/>
            <person name="Jiroutova K."/>
            <person name="Jorgensen R.E."/>
            <person name="Joubert Y."/>
            <person name="Kaplan A."/>
            <person name="Kroger N."/>
            <person name="Kroth P.G."/>
            <person name="La Roche J."/>
            <person name="Lindquist E."/>
            <person name="Lommer M."/>
            <person name="Martin-Jezequel V."/>
            <person name="Lopez P.J."/>
            <person name="Lucas S."/>
            <person name="Mangogna M."/>
            <person name="McGinnis K."/>
            <person name="Medlin L.K."/>
            <person name="Montsant A."/>
            <person name="Oudot-Le Secq M.P."/>
            <person name="Napoli C."/>
            <person name="Obornik M."/>
            <person name="Parker M.S."/>
            <person name="Petit J.L."/>
            <person name="Porcel B.M."/>
            <person name="Poulsen N."/>
            <person name="Robison M."/>
            <person name="Rychlewski L."/>
            <person name="Rynearson T.A."/>
            <person name="Schmutz J."/>
            <person name="Shapiro H."/>
            <person name="Siaut M."/>
            <person name="Stanley M."/>
            <person name="Sussman M.R."/>
            <person name="Taylor A.R."/>
            <person name="Vardi A."/>
            <person name="von Dassow P."/>
            <person name="Vyverman W."/>
            <person name="Willis A."/>
            <person name="Wyrwicz L.S."/>
            <person name="Rokhsar D.S."/>
            <person name="Weissenbach J."/>
            <person name="Armbrust E.V."/>
            <person name="Green B.R."/>
            <person name="Van de Peer Y."/>
            <person name="Grigoriev I.V."/>
        </authorList>
    </citation>
    <scope>NUCLEOTIDE SEQUENCE [LARGE SCALE GENOMIC DNA]</scope>
    <source>
        <strain evidence="4 5">CCAP 1055/1</strain>
    </source>
</reference>
<dbReference type="STRING" id="556484.B7FYX2"/>
<accession>B7FYX2</accession>
<keyword evidence="2" id="KW-0472">Membrane</keyword>
<dbReference type="AlphaFoldDB" id="B7FYX2"/>
<dbReference type="EMBL" id="CM000611">
    <property type="protein sequence ID" value="EEC48434.1"/>
    <property type="molecule type" value="Genomic_DNA"/>
</dbReference>
<dbReference type="GO" id="GO:0003755">
    <property type="term" value="F:peptidyl-prolyl cis-trans isomerase activity"/>
    <property type="evidence" value="ECO:0007669"/>
    <property type="project" value="InterPro"/>
</dbReference>
<dbReference type="Proteomes" id="UP000000759">
    <property type="component" value="Chromosome 8"/>
</dbReference>
<evidence type="ECO:0000256" key="1">
    <source>
        <dbReference type="SAM" id="MobiDB-lite"/>
    </source>
</evidence>
<dbReference type="RefSeq" id="XP_002180243.1">
    <property type="nucleotide sequence ID" value="XM_002180207.1"/>
</dbReference>
<feature type="region of interest" description="Disordered" evidence="1">
    <location>
        <begin position="96"/>
        <end position="119"/>
    </location>
</feature>
<evidence type="ECO:0000313" key="5">
    <source>
        <dbReference type="Proteomes" id="UP000000759"/>
    </source>
</evidence>
<evidence type="ECO:0000259" key="3">
    <source>
        <dbReference type="Pfam" id="PF00160"/>
    </source>
</evidence>
<dbReference type="OrthoDB" id="44291at2759"/>
<dbReference type="PaxDb" id="2850-Phatr45851"/>
<dbReference type="HOGENOM" id="CLU_867309_0_0_1"/>
<dbReference type="GeneID" id="7200958"/>
<feature type="domain" description="PPIase cyclophilin-type" evidence="3">
    <location>
        <begin position="155"/>
        <end position="302"/>
    </location>
</feature>
<dbReference type="InterPro" id="IPR029000">
    <property type="entry name" value="Cyclophilin-like_dom_sf"/>
</dbReference>
<feature type="transmembrane region" description="Helical" evidence="2">
    <location>
        <begin position="67"/>
        <end position="91"/>
    </location>
</feature>
<dbReference type="PANTHER" id="PTHR46873:SF1">
    <property type="entry name" value="EXPRESSED PROTEIN"/>
    <property type="match status" value="1"/>
</dbReference>